<keyword evidence="7" id="KW-1185">Reference proteome</keyword>
<dbReference type="InterPro" id="IPR025996">
    <property type="entry name" value="MT1864/Rv1816-like_C"/>
</dbReference>
<dbReference type="Pfam" id="PF13305">
    <property type="entry name" value="TetR_C_33"/>
    <property type="match status" value="1"/>
</dbReference>
<comment type="caution">
    <text evidence="6">The sequence shown here is derived from an EMBL/GenBank/DDBJ whole genome shotgun (WGS) entry which is preliminary data.</text>
</comment>
<keyword evidence="1" id="KW-0805">Transcription regulation</keyword>
<evidence type="ECO:0000313" key="6">
    <source>
        <dbReference type="EMBL" id="MDT0266700.1"/>
    </source>
</evidence>
<dbReference type="Proteomes" id="UP001183410">
    <property type="component" value="Unassembled WGS sequence"/>
</dbReference>
<organism evidence="6 7">
    <name type="scientific">Streptomyces chisholmiae</name>
    <dbReference type="NCBI Taxonomy" id="3075540"/>
    <lineage>
        <taxon>Bacteria</taxon>
        <taxon>Bacillati</taxon>
        <taxon>Actinomycetota</taxon>
        <taxon>Actinomycetes</taxon>
        <taxon>Kitasatosporales</taxon>
        <taxon>Streptomycetaceae</taxon>
        <taxon>Streptomyces</taxon>
    </lineage>
</organism>
<dbReference type="InterPro" id="IPR050109">
    <property type="entry name" value="HTH-type_TetR-like_transc_reg"/>
</dbReference>
<dbReference type="InterPro" id="IPR009057">
    <property type="entry name" value="Homeodomain-like_sf"/>
</dbReference>
<keyword evidence="2 4" id="KW-0238">DNA-binding</keyword>
<evidence type="ECO:0000256" key="4">
    <source>
        <dbReference type="PROSITE-ProRule" id="PRU00335"/>
    </source>
</evidence>
<evidence type="ECO:0000256" key="2">
    <source>
        <dbReference type="ARBA" id="ARBA00023125"/>
    </source>
</evidence>
<dbReference type="Gene3D" id="1.10.357.10">
    <property type="entry name" value="Tetracycline Repressor, domain 2"/>
    <property type="match status" value="1"/>
</dbReference>
<evidence type="ECO:0000313" key="7">
    <source>
        <dbReference type="Proteomes" id="UP001183410"/>
    </source>
</evidence>
<name>A0ABU2JNY2_9ACTN</name>
<proteinExistence type="predicted"/>
<evidence type="ECO:0000256" key="3">
    <source>
        <dbReference type="ARBA" id="ARBA00023163"/>
    </source>
</evidence>
<dbReference type="PROSITE" id="PS50977">
    <property type="entry name" value="HTH_TETR_2"/>
    <property type="match status" value="1"/>
</dbReference>
<protein>
    <submittedName>
        <fullName evidence="6">TetR-like C-terminal domain-containing protein</fullName>
    </submittedName>
</protein>
<dbReference type="EMBL" id="JAVREO010000005">
    <property type="protein sequence ID" value="MDT0266700.1"/>
    <property type="molecule type" value="Genomic_DNA"/>
</dbReference>
<dbReference type="PANTHER" id="PTHR30055:SF209">
    <property type="entry name" value="POSSIBLE TRANSCRIPTIONAL REGULATORY PROTEIN (PROBABLY TETR-FAMILY)"/>
    <property type="match status" value="1"/>
</dbReference>
<keyword evidence="3" id="KW-0804">Transcription</keyword>
<dbReference type="SUPFAM" id="SSF48498">
    <property type="entry name" value="Tetracyclin repressor-like, C-terminal domain"/>
    <property type="match status" value="1"/>
</dbReference>
<comment type="caution">
    <text evidence="4">Lacks conserved residue(s) required for the propagation of feature annotation.</text>
</comment>
<sequence length="171" mass="18371">MARAAGVSATAVYLHFDSWTALIEAVLEQHFTDARTRVESPTAAAGSPRERLDAFALALVGWGLAHQGPYQLLFESVDWLKETDAVRASLDEHVAALADDLRSAGAVEGRADAVERAELLWTALQGIVAERRRQARHVGRRDVTEDVLGMVAIFAGPATGRAHAGPPRIPA</sequence>
<gene>
    <name evidence="6" type="ORF">RM844_10385</name>
</gene>
<dbReference type="InterPro" id="IPR036271">
    <property type="entry name" value="Tet_transcr_reg_TetR-rel_C_sf"/>
</dbReference>
<evidence type="ECO:0000259" key="5">
    <source>
        <dbReference type="PROSITE" id="PS50977"/>
    </source>
</evidence>
<accession>A0ABU2JNY2</accession>
<feature type="domain" description="HTH tetR-type" evidence="5">
    <location>
        <begin position="1"/>
        <end position="34"/>
    </location>
</feature>
<evidence type="ECO:0000256" key="1">
    <source>
        <dbReference type="ARBA" id="ARBA00023015"/>
    </source>
</evidence>
<dbReference type="SUPFAM" id="SSF46689">
    <property type="entry name" value="Homeodomain-like"/>
    <property type="match status" value="1"/>
</dbReference>
<dbReference type="RefSeq" id="WP_311666736.1">
    <property type="nucleotide sequence ID" value="NZ_JAVREO010000005.1"/>
</dbReference>
<dbReference type="InterPro" id="IPR001647">
    <property type="entry name" value="HTH_TetR"/>
</dbReference>
<reference evidence="7" key="1">
    <citation type="submission" date="2023-07" db="EMBL/GenBank/DDBJ databases">
        <title>30 novel species of actinomycetes from the DSMZ collection.</title>
        <authorList>
            <person name="Nouioui I."/>
        </authorList>
    </citation>
    <scope>NUCLEOTIDE SEQUENCE [LARGE SCALE GENOMIC DNA]</scope>
    <source>
        <strain evidence="7">DSM 44915</strain>
    </source>
</reference>
<dbReference type="PANTHER" id="PTHR30055">
    <property type="entry name" value="HTH-TYPE TRANSCRIPTIONAL REGULATOR RUTR"/>
    <property type="match status" value="1"/>
</dbReference>